<dbReference type="EMBL" id="CABVMM010000007">
    <property type="protein sequence ID" value="VVV00708.1"/>
    <property type="molecule type" value="Genomic_DNA"/>
</dbReference>
<name>A0AC61Y8H8_9FLAO</name>
<accession>A0AC61Y8H8</accession>
<dbReference type="Proteomes" id="UP000356253">
    <property type="component" value="Unassembled WGS sequence"/>
</dbReference>
<evidence type="ECO:0000313" key="1">
    <source>
        <dbReference type="EMBL" id="VVV00708.1"/>
    </source>
</evidence>
<keyword evidence="2" id="KW-1185">Reference proteome</keyword>
<sequence length="507" mass="54188">MKTKLRSLSTFILLSLLTLNVSAQVGINTTSPNESAALDIQSTEAGLLIPRMTTAERNAIIDPETSLLIYDTDLGGYYFNGGTTADPDWVLLLTSNNERKNFKLVNATSDLADELTAGGGSTYELEENTLYEINGTVVIDNPINLNGAYVVGLDTSEDVLVNGTGGSLFESTSSGGSLRNLTLNGNDAQLFSISGDGSQSFIMNNCVIAGANSVGSFSNMNVVFFSIVQFVNNRGGLTSSDINSYFFNLAYWNESNSGTFQNLSGSFTDIQFASGRIITETGETGLDVSSNPTINRSAVITDVTFDGAGTRVNPYTGAGTYSGYNFTNDWEVNCPGIPRESDNNASGNIYIQRNSTTNNPSFSIASATPIDASIAEGELFRFSTDNVNVTNNNILVYEGKETRTFSVNGNLAFEPTSQGGVTLYAFYIRRFDNAGNSIDIPLGTEVYEEVGSASNATSGDYLVRAIPLSGKVTLAPGDYVRLYGQLISNSGTARNNIRVYSVSLTLD</sequence>
<evidence type="ECO:0000313" key="2">
    <source>
        <dbReference type="Proteomes" id="UP000356253"/>
    </source>
</evidence>
<reference evidence="1" key="1">
    <citation type="submission" date="2019-09" db="EMBL/GenBank/DDBJ databases">
        <authorList>
            <person name="Rodrigo-Torres L."/>
            <person name="Arahal R. D."/>
            <person name="Lucena T."/>
        </authorList>
    </citation>
    <scope>NUCLEOTIDE SEQUENCE</scope>
    <source>
        <strain evidence="1">ISS653</strain>
    </source>
</reference>
<protein>
    <submittedName>
        <fullName evidence="1">Uncharacterized protein</fullName>
    </submittedName>
</protein>
<organism evidence="1 2">
    <name type="scientific">Mesonia oceanica</name>
    <dbReference type="NCBI Taxonomy" id="2687242"/>
    <lineage>
        <taxon>Bacteria</taxon>
        <taxon>Pseudomonadati</taxon>
        <taxon>Bacteroidota</taxon>
        <taxon>Flavobacteriia</taxon>
        <taxon>Flavobacteriales</taxon>
        <taxon>Flavobacteriaceae</taxon>
        <taxon>Mesonia</taxon>
    </lineage>
</organism>
<proteinExistence type="predicted"/>
<comment type="caution">
    <text evidence="1">The sequence shown here is derived from an EMBL/GenBank/DDBJ whole genome shotgun (WGS) entry which is preliminary data.</text>
</comment>
<gene>
    <name evidence="1" type="ORF">FVB9532_01982</name>
</gene>